<accession>A0A371NSL9</accession>
<gene>
    <name evidence="2" type="ORF">DY023_11350</name>
</gene>
<protein>
    <submittedName>
        <fullName evidence="2">Uncharacterized protein</fullName>
    </submittedName>
</protein>
<sequence>MSTSEDNTGPSPSAAAEALSSADAAARRIRSRRGWYIAGTLVMAVALAAFSIALASWPDRLADLIIPGLLVVGAILALLAWSGRTIPTAAVAVSNRVVFISAALMVVTLLLNRLLPAGFSGWVVLTGLLPALPFLYLAWRVARA</sequence>
<proteinExistence type="predicted"/>
<feature type="transmembrane region" description="Helical" evidence="1">
    <location>
        <begin position="93"/>
        <end position="111"/>
    </location>
</feature>
<keyword evidence="1" id="KW-1133">Transmembrane helix</keyword>
<evidence type="ECO:0000313" key="2">
    <source>
        <dbReference type="EMBL" id="REJ05160.1"/>
    </source>
</evidence>
<feature type="transmembrane region" description="Helical" evidence="1">
    <location>
        <begin position="35"/>
        <end position="58"/>
    </location>
</feature>
<dbReference type="RefSeq" id="WP_116242443.1">
    <property type="nucleotide sequence ID" value="NZ_QUAB01000043.1"/>
</dbReference>
<organism evidence="2 3">
    <name type="scientific">Microbacterium bovistercoris</name>
    <dbReference type="NCBI Taxonomy" id="2293570"/>
    <lineage>
        <taxon>Bacteria</taxon>
        <taxon>Bacillati</taxon>
        <taxon>Actinomycetota</taxon>
        <taxon>Actinomycetes</taxon>
        <taxon>Micrococcales</taxon>
        <taxon>Microbacteriaceae</taxon>
        <taxon>Microbacterium</taxon>
    </lineage>
</organism>
<keyword evidence="3" id="KW-1185">Reference proteome</keyword>
<name>A0A371NSL9_9MICO</name>
<dbReference type="Proteomes" id="UP000262172">
    <property type="component" value="Unassembled WGS sequence"/>
</dbReference>
<comment type="caution">
    <text evidence="2">The sequence shown here is derived from an EMBL/GenBank/DDBJ whole genome shotgun (WGS) entry which is preliminary data.</text>
</comment>
<reference evidence="2 3" key="1">
    <citation type="submission" date="2018-08" db="EMBL/GenBank/DDBJ databases">
        <title>Isolation, diversity and antifungal activity of Actinobacteria from cow dung.</title>
        <authorList>
            <person name="Ling L."/>
        </authorList>
    </citation>
    <scope>NUCLEOTIDE SEQUENCE [LARGE SCALE GENOMIC DNA]</scope>
    <source>
        <strain evidence="2 3">NEAU-LLE</strain>
    </source>
</reference>
<feature type="transmembrane region" description="Helical" evidence="1">
    <location>
        <begin position="117"/>
        <end position="139"/>
    </location>
</feature>
<feature type="transmembrane region" description="Helical" evidence="1">
    <location>
        <begin position="64"/>
        <end position="81"/>
    </location>
</feature>
<dbReference type="AlphaFoldDB" id="A0A371NSL9"/>
<evidence type="ECO:0000313" key="3">
    <source>
        <dbReference type="Proteomes" id="UP000262172"/>
    </source>
</evidence>
<dbReference type="EMBL" id="QUAB01000043">
    <property type="protein sequence ID" value="REJ05160.1"/>
    <property type="molecule type" value="Genomic_DNA"/>
</dbReference>
<evidence type="ECO:0000256" key="1">
    <source>
        <dbReference type="SAM" id="Phobius"/>
    </source>
</evidence>
<keyword evidence="1" id="KW-0812">Transmembrane</keyword>
<keyword evidence="1" id="KW-0472">Membrane</keyword>